<keyword evidence="3" id="KW-0812">Transmembrane</keyword>
<accession>A0AA88WUA8</accession>
<keyword evidence="1" id="KW-0175">Coiled coil</keyword>
<feature type="coiled-coil region" evidence="1">
    <location>
        <begin position="258"/>
        <end position="320"/>
    </location>
</feature>
<sequence length="334" mass="38583">MSTEDLLELIREYPLPKGWYASLPGLQERANYGTKFETTIYEDKVKSGHRLPLHPFALRFFKHYHMAPGQLVPNGWRKLFGLIYLVQTSGYKPDATNFMRVFFKICFVKRVVNYPGWFLVSVFLSMSIFVLTLFFVTKMASGSGKSPQGGFFGILQKAKGKRKEKQSSVELSSAPKKTRVTPPNHSSLIVERVLIDKDPIFCPDGLSRVMTSGCQTVRYQSSILFTEFFLGTRSLLFQFLFQMYAYGSAMLSRFEMARQVAIEEALQKREAIKEAEEATHRAEELSKQEADYLAQIASLEKKLERVKRRWQKRRRRLETKAFTTSLMEWLTKNG</sequence>
<dbReference type="AlphaFoldDB" id="A0AA88WUA8"/>
<evidence type="ECO:0000256" key="1">
    <source>
        <dbReference type="SAM" id="Coils"/>
    </source>
</evidence>
<evidence type="ECO:0000259" key="4">
    <source>
        <dbReference type="Pfam" id="PF04195"/>
    </source>
</evidence>
<evidence type="ECO:0000313" key="5">
    <source>
        <dbReference type="EMBL" id="KAK3033279.1"/>
    </source>
</evidence>
<protein>
    <recommendedName>
        <fullName evidence="4">Transposase (putative) gypsy type domain-containing protein</fullName>
    </recommendedName>
</protein>
<keyword evidence="6" id="KW-1185">Reference proteome</keyword>
<evidence type="ECO:0000256" key="3">
    <source>
        <dbReference type="SAM" id="Phobius"/>
    </source>
</evidence>
<organism evidence="5 6">
    <name type="scientific">Escallonia herrerae</name>
    <dbReference type="NCBI Taxonomy" id="1293975"/>
    <lineage>
        <taxon>Eukaryota</taxon>
        <taxon>Viridiplantae</taxon>
        <taxon>Streptophyta</taxon>
        <taxon>Embryophyta</taxon>
        <taxon>Tracheophyta</taxon>
        <taxon>Spermatophyta</taxon>
        <taxon>Magnoliopsida</taxon>
        <taxon>eudicotyledons</taxon>
        <taxon>Gunneridae</taxon>
        <taxon>Pentapetalae</taxon>
        <taxon>asterids</taxon>
        <taxon>campanulids</taxon>
        <taxon>Escalloniales</taxon>
        <taxon>Escalloniaceae</taxon>
        <taxon>Escallonia</taxon>
    </lineage>
</organism>
<evidence type="ECO:0000313" key="6">
    <source>
        <dbReference type="Proteomes" id="UP001188597"/>
    </source>
</evidence>
<name>A0AA88WUA8_9ASTE</name>
<feature type="region of interest" description="Disordered" evidence="2">
    <location>
        <begin position="163"/>
        <end position="183"/>
    </location>
</feature>
<reference evidence="5" key="1">
    <citation type="submission" date="2022-12" db="EMBL/GenBank/DDBJ databases">
        <title>Draft genome assemblies for two species of Escallonia (Escalloniales).</title>
        <authorList>
            <person name="Chanderbali A."/>
            <person name="Dervinis C."/>
            <person name="Anghel I."/>
            <person name="Soltis D."/>
            <person name="Soltis P."/>
            <person name="Zapata F."/>
        </authorList>
    </citation>
    <scope>NUCLEOTIDE SEQUENCE</scope>
    <source>
        <strain evidence="5">UCBG64.0493</strain>
        <tissue evidence="5">Leaf</tissue>
    </source>
</reference>
<gene>
    <name evidence="5" type="ORF">RJ639_034353</name>
</gene>
<proteinExistence type="predicted"/>
<feature type="domain" description="Transposase (putative) gypsy type" evidence="4">
    <location>
        <begin position="41"/>
        <end position="105"/>
    </location>
</feature>
<keyword evidence="3" id="KW-1133">Transmembrane helix</keyword>
<dbReference type="Proteomes" id="UP001188597">
    <property type="component" value="Unassembled WGS sequence"/>
</dbReference>
<dbReference type="Pfam" id="PF04195">
    <property type="entry name" value="Transposase_28"/>
    <property type="match status" value="1"/>
</dbReference>
<comment type="caution">
    <text evidence="5">The sequence shown here is derived from an EMBL/GenBank/DDBJ whole genome shotgun (WGS) entry which is preliminary data.</text>
</comment>
<keyword evidence="3" id="KW-0472">Membrane</keyword>
<dbReference type="EMBL" id="JAVXUP010000240">
    <property type="protein sequence ID" value="KAK3033279.1"/>
    <property type="molecule type" value="Genomic_DNA"/>
</dbReference>
<evidence type="ECO:0000256" key="2">
    <source>
        <dbReference type="SAM" id="MobiDB-lite"/>
    </source>
</evidence>
<dbReference type="InterPro" id="IPR007321">
    <property type="entry name" value="Transposase_28"/>
</dbReference>
<feature type="transmembrane region" description="Helical" evidence="3">
    <location>
        <begin position="114"/>
        <end position="136"/>
    </location>
</feature>